<feature type="compositionally biased region" description="Low complexity" evidence="7">
    <location>
        <begin position="10"/>
        <end position="56"/>
    </location>
</feature>
<dbReference type="EMBL" id="LYUB02000012">
    <property type="protein sequence ID" value="OVF07662.1"/>
    <property type="molecule type" value="Genomic_DNA"/>
</dbReference>
<evidence type="ECO:0000259" key="8">
    <source>
        <dbReference type="Pfam" id="PF00656"/>
    </source>
</evidence>
<feature type="compositionally biased region" description="Polar residues" evidence="7">
    <location>
        <begin position="110"/>
        <end position="122"/>
    </location>
</feature>
<organism evidence="9 10">
    <name type="scientific">Clavispora lusitaniae</name>
    <name type="common">Candida lusitaniae</name>
    <dbReference type="NCBI Taxonomy" id="36911"/>
    <lineage>
        <taxon>Eukaryota</taxon>
        <taxon>Fungi</taxon>
        <taxon>Dikarya</taxon>
        <taxon>Ascomycota</taxon>
        <taxon>Saccharomycotina</taxon>
        <taxon>Pichiomycetes</taxon>
        <taxon>Metschnikowiaceae</taxon>
        <taxon>Clavispora</taxon>
    </lineage>
</organism>
<name>A0AA91PYT8_CLALS</name>
<dbReference type="InterPro" id="IPR029030">
    <property type="entry name" value="Caspase-like_dom_sf"/>
</dbReference>
<dbReference type="KEGG" id="clus:A9F13_12g02156"/>
<comment type="similarity">
    <text evidence="2">Belongs to the peptidase C14B family.</text>
</comment>
<feature type="domain" description="Peptidase C14 caspase" evidence="8">
    <location>
        <begin position="150"/>
        <end position="438"/>
    </location>
</feature>
<evidence type="ECO:0000256" key="3">
    <source>
        <dbReference type="ARBA" id="ARBA00016994"/>
    </source>
</evidence>
<dbReference type="GO" id="GO:0006915">
    <property type="term" value="P:apoptotic process"/>
    <property type="evidence" value="ECO:0007669"/>
    <property type="project" value="UniProtKB-KW"/>
</dbReference>
<evidence type="ECO:0000256" key="7">
    <source>
        <dbReference type="SAM" id="MobiDB-lite"/>
    </source>
</evidence>
<dbReference type="Pfam" id="PF00656">
    <property type="entry name" value="Peptidase_C14"/>
    <property type="match status" value="1"/>
</dbReference>
<dbReference type="PANTHER" id="PTHR48104:SF30">
    <property type="entry name" value="METACASPASE-1"/>
    <property type="match status" value="1"/>
</dbReference>
<evidence type="ECO:0000256" key="4">
    <source>
        <dbReference type="ARBA" id="ARBA00022703"/>
    </source>
</evidence>
<dbReference type="SUPFAM" id="SSF52129">
    <property type="entry name" value="Caspase-like"/>
    <property type="match status" value="1"/>
</dbReference>
<accession>A0AA91PYT8</accession>
<dbReference type="InterPro" id="IPR050452">
    <property type="entry name" value="Metacaspase"/>
</dbReference>
<dbReference type="GO" id="GO:0004197">
    <property type="term" value="F:cysteine-type endopeptidase activity"/>
    <property type="evidence" value="ECO:0007669"/>
    <property type="project" value="InterPro"/>
</dbReference>
<comment type="caution">
    <text evidence="9">The sequence shown here is derived from an EMBL/GenBank/DDBJ whole genome shotgun (WGS) entry which is preliminary data.</text>
</comment>
<sequence length="446" mass="49713">MFPGNGHQSYNQGSYPNQYGNQYGNQYENNQYGNNQYGNQQYGNQYGNQPYGNTQYENRGQYENQDFRPPPGPPSLNSPQFQQQQFRYQQQQQQQQQQHYERPSAPPPNSSYDSSGHYNEQAPSGPPPTAPQSFGGNSNMSFQYSNCSGRKKALLIGINYFGSKNELRGCINDVKNMSRFLHDFYGYSYDDMVILTDDQREMARVPTRDNIIRAMQWLVSGAQPNDSYFFHISSHGGLVPDQNGDEESGFDSCVYPVDFERSGPIIDDEMHDIMVKPLPPGCRLMALFDCCHSGTALDLPFVYSTKGVVKEPNLWKDAGAGALKAFMNYETGNISGALSSLTGVVKKVSKFGNGASRDDVIRSKMSPADVISLSGCKDDQTSADAQEAGANTGAMSWAFISVLSQNRNQSYLSLLNGMRNLLAAKYSQKPQLSASHPQDMNLQFFM</sequence>
<keyword evidence="5" id="KW-0645">Protease</keyword>
<dbReference type="Proteomes" id="UP000195602">
    <property type="component" value="Unassembled WGS sequence"/>
</dbReference>
<dbReference type="AlphaFoldDB" id="A0AA91PYT8"/>
<protein>
    <recommendedName>
        <fullName evidence="3">Metacaspase-1</fullName>
    </recommendedName>
</protein>
<evidence type="ECO:0000313" key="10">
    <source>
        <dbReference type="Proteomes" id="UP000195602"/>
    </source>
</evidence>
<keyword evidence="6" id="KW-0865">Zymogen</keyword>
<dbReference type="InterPro" id="IPR011600">
    <property type="entry name" value="Pept_C14_caspase"/>
</dbReference>
<keyword evidence="5" id="KW-0378">Hydrolase</keyword>
<evidence type="ECO:0000256" key="5">
    <source>
        <dbReference type="ARBA" id="ARBA00022807"/>
    </source>
</evidence>
<reference evidence="9 10" key="1">
    <citation type="submission" date="2017-04" db="EMBL/GenBank/DDBJ databases">
        <title>Draft genome of the yeast Clavispora lusitaniae type strain CBS 6936.</title>
        <authorList>
            <person name="Durrens P."/>
            <person name="Klopp C."/>
            <person name="Biteau N."/>
            <person name="Fitton-Ouhabi V."/>
            <person name="Dementhon K."/>
            <person name="Accoceberry I."/>
            <person name="Sherman D.J."/>
            <person name="Noel T."/>
        </authorList>
    </citation>
    <scope>NUCLEOTIDE SEQUENCE [LARGE SCALE GENOMIC DNA]</scope>
    <source>
        <strain evidence="9 10">CBS 6936</strain>
    </source>
</reference>
<evidence type="ECO:0000256" key="2">
    <source>
        <dbReference type="ARBA" id="ARBA00009005"/>
    </source>
</evidence>
<feature type="region of interest" description="Disordered" evidence="7">
    <location>
        <begin position="1"/>
        <end position="137"/>
    </location>
</feature>
<comment type="function">
    <text evidence="1">Involved in cell death (apoptosis).</text>
</comment>
<dbReference type="PANTHER" id="PTHR48104">
    <property type="entry name" value="METACASPASE-4"/>
    <property type="match status" value="1"/>
</dbReference>
<gene>
    <name evidence="9" type="ORF">A9F13_12g02156</name>
</gene>
<evidence type="ECO:0000313" key="9">
    <source>
        <dbReference type="EMBL" id="OVF07662.1"/>
    </source>
</evidence>
<dbReference type="Gene3D" id="3.40.50.12660">
    <property type="match status" value="2"/>
</dbReference>
<proteinExistence type="inferred from homology"/>
<evidence type="ECO:0000256" key="6">
    <source>
        <dbReference type="ARBA" id="ARBA00023145"/>
    </source>
</evidence>
<dbReference type="GO" id="GO:0005737">
    <property type="term" value="C:cytoplasm"/>
    <property type="evidence" value="ECO:0007669"/>
    <property type="project" value="TreeGrafter"/>
</dbReference>
<dbReference type="GO" id="GO:0006508">
    <property type="term" value="P:proteolysis"/>
    <property type="evidence" value="ECO:0007669"/>
    <property type="project" value="InterPro"/>
</dbReference>
<feature type="compositionally biased region" description="Low complexity" evidence="7">
    <location>
        <begin position="80"/>
        <end position="98"/>
    </location>
</feature>
<evidence type="ECO:0000256" key="1">
    <source>
        <dbReference type="ARBA" id="ARBA00003621"/>
    </source>
</evidence>
<keyword evidence="4" id="KW-0053">Apoptosis</keyword>
<keyword evidence="5" id="KW-0788">Thiol protease</keyword>